<comment type="caution">
    <text evidence="1">The sequence shown here is derived from an EMBL/GenBank/DDBJ whole genome shotgun (WGS) entry which is preliminary data.</text>
</comment>
<dbReference type="EMBL" id="JAZHFV010000006">
    <property type="protein sequence ID" value="MEX4009259.1"/>
    <property type="molecule type" value="Genomic_DNA"/>
</dbReference>
<gene>
    <name evidence="1" type="ORF">V1479_18250</name>
</gene>
<sequence>MTTPAPLAPLIELAAQKNLDLFFRLGRGYLTRAMRGGMQNQQGWGASPLGVQSRAEARIVYTLAPPLPEARLYAWPGGAQRRGALPVTR</sequence>
<protein>
    <submittedName>
        <fullName evidence="1">Uncharacterized protein</fullName>
    </submittedName>
</protein>
<proteinExistence type="predicted"/>
<evidence type="ECO:0000313" key="1">
    <source>
        <dbReference type="EMBL" id="MEX4009259.1"/>
    </source>
</evidence>
<accession>A0ABV3WX49</accession>
<dbReference type="Proteomes" id="UP001559025">
    <property type="component" value="Unassembled WGS sequence"/>
</dbReference>
<reference evidence="1 2" key="1">
    <citation type="submission" date="2024-01" db="EMBL/GenBank/DDBJ databases">
        <title>New evidence supports the origin of RcGTA from prophage.</title>
        <authorList>
            <person name="Xu Y."/>
            <person name="Liu B."/>
            <person name="Chen F."/>
        </authorList>
    </citation>
    <scope>NUCLEOTIDE SEQUENCE [LARGE SCALE GENOMIC DNA]</scope>
    <source>
        <strain evidence="1 2">CBW1107-2</strain>
    </source>
</reference>
<name>A0ABV3WX49_9HYPH</name>
<dbReference type="RefSeq" id="WP_368804197.1">
    <property type="nucleotide sequence ID" value="NZ_JAZHFV010000006.1"/>
</dbReference>
<organism evidence="1 2">
    <name type="scientific">Neoaquamicrobium sediminum</name>
    <dbReference type="NCBI Taxonomy" id="1849104"/>
    <lineage>
        <taxon>Bacteria</taxon>
        <taxon>Pseudomonadati</taxon>
        <taxon>Pseudomonadota</taxon>
        <taxon>Alphaproteobacteria</taxon>
        <taxon>Hyphomicrobiales</taxon>
        <taxon>Phyllobacteriaceae</taxon>
        <taxon>Neoaquamicrobium</taxon>
    </lineage>
</organism>
<keyword evidence="2" id="KW-1185">Reference proteome</keyword>
<evidence type="ECO:0000313" key="2">
    <source>
        <dbReference type="Proteomes" id="UP001559025"/>
    </source>
</evidence>